<comment type="caution">
    <text evidence="1">The sequence shown here is derived from an EMBL/GenBank/DDBJ whole genome shotgun (WGS) entry which is preliminary data.</text>
</comment>
<accession>A0ABV0VIM7</accession>
<reference evidence="1 2" key="1">
    <citation type="submission" date="2021-06" db="EMBL/GenBank/DDBJ databases">
        <authorList>
            <person name="Palmer J.M."/>
        </authorList>
    </citation>
    <scope>NUCLEOTIDE SEQUENCE [LARGE SCALE GENOMIC DNA]</scope>
    <source>
        <strain evidence="2">if_2019</strain>
        <tissue evidence="1">Muscle</tissue>
    </source>
</reference>
<dbReference type="EMBL" id="JAHRIQ010107881">
    <property type="protein sequence ID" value="MEQ2256760.1"/>
    <property type="molecule type" value="Genomic_DNA"/>
</dbReference>
<organism evidence="1 2">
    <name type="scientific">Ilyodon furcidens</name>
    <name type="common">goldbreast splitfin</name>
    <dbReference type="NCBI Taxonomy" id="33524"/>
    <lineage>
        <taxon>Eukaryota</taxon>
        <taxon>Metazoa</taxon>
        <taxon>Chordata</taxon>
        <taxon>Craniata</taxon>
        <taxon>Vertebrata</taxon>
        <taxon>Euteleostomi</taxon>
        <taxon>Actinopterygii</taxon>
        <taxon>Neopterygii</taxon>
        <taxon>Teleostei</taxon>
        <taxon>Neoteleostei</taxon>
        <taxon>Acanthomorphata</taxon>
        <taxon>Ovalentaria</taxon>
        <taxon>Atherinomorphae</taxon>
        <taxon>Cyprinodontiformes</taxon>
        <taxon>Goodeidae</taxon>
        <taxon>Ilyodon</taxon>
    </lineage>
</organism>
<sequence length="77" mass="9250">MSQIQSCCVYTCHENSPAHHQKNTISTQWWQHHALGLLFIRSKWYLQVSVRKLKTNRGFIFQRQMRFVATQQVTSWL</sequence>
<keyword evidence="2" id="KW-1185">Reference proteome</keyword>
<proteinExistence type="predicted"/>
<name>A0ABV0VIM7_9TELE</name>
<evidence type="ECO:0000313" key="2">
    <source>
        <dbReference type="Proteomes" id="UP001482620"/>
    </source>
</evidence>
<evidence type="ECO:0000313" key="1">
    <source>
        <dbReference type="EMBL" id="MEQ2256760.1"/>
    </source>
</evidence>
<gene>
    <name evidence="1" type="ORF">ILYODFUR_027434</name>
</gene>
<dbReference type="Proteomes" id="UP001482620">
    <property type="component" value="Unassembled WGS sequence"/>
</dbReference>
<protein>
    <submittedName>
        <fullName evidence="1">Uncharacterized protein</fullName>
    </submittedName>
</protein>